<evidence type="ECO:0000313" key="2">
    <source>
        <dbReference type="EMBL" id="KAK4211180.1"/>
    </source>
</evidence>
<accession>A0AAN7B7Q6</accession>
<dbReference type="PANTHER" id="PTHR33112:SF12">
    <property type="entry name" value="HETEROKARYON INCOMPATIBILITY DOMAIN-CONTAINING PROTEIN"/>
    <property type="match status" value="1"/>
</dbReference>
<proteinExistence type="predicted"/>
<name>A0AAN7B7Q6_9PEZI</name>
<dbReference type="AlphaFoldDB" id="A0AAN7B7Q6"/>
<gene>
    <name evidence="2" type="ORF">QBC37DRAFT_290873</name>
</gene>
<reference evidence="2" key="2">
    <citation type="submission" date="2023-05" db="EMBL/GenBank/DDBJ databases">
        <authorList>
            <consortium name="Lawrence Berkeley National Laboratory"/>
            <person name="Steindorff A."/>
            <person name="Hensen N."/>
            <person name="Bonometti L."/>
            <person name="Westerberg I."/>
            <person name="Brannstrom I.O."/>
            <person name="Guillou S."/>
            <person name="Cros-Aarteil S."/>
            <person name="Calhoun S."/>
            <person name="Haridas S."/>
            <person name="Kuo A."/>
            <person name="Mondo S."/>
            <person name="Pangilinan J."/>
            <person name="Riley R."/>
            <person name="Labutti K."/>
            <person name="Andreopoulos B."/>
            <person name="Lipzen A."/>
            <person name="Chen C."/>
            <person name="Yanf M."/>
            <person name="Daum C."/>
            <person name="Ng V."/>
            <person name="Clum A."/>
            <person name="Ohm R."/>
            <person name="Martin F."/>
            <person name="Silar P."/>
            <person name="Natvig D."/>
            <person name="Lalanne C."/>
            <person name="Gautier V."/>
            <person name="Ament-Velasquez S.L."/>
            <person name="Kruys A."/>
            <person name="Hutchinson M.I."/>
            <person name="Powell A.J."/>
            <person name="Barry K."/>
            <person name="Miller A.N."/>
            <person name="Grigoriev I.V."/>
            <person name="Debuchy R."/>
            <person name="Gladieux P."/>
            <person name="Thoren M.H."/>
            <person name="Johannesson H."/>
        </authorList>
    </citation>
    <scope>NUCLEOTIDE SEQUENCE</scope>
    <source>
        <strain evidence="2">PSN293</strain>
    </source>
</reference>
<comment type="caution">
    <text evidence="2">The sequence shown here is derived from an EMBL/GenBank/DDBJ whole genome shotgun (WGS) entry which is preliminary data.</text>
</comment>
<dbReference type="EMBL" id="MU858155">
    <property type="protein sequence ID" value="KAK4211180.1"/>
    <property type="molecule type" value="Genomic_DNA"/>
</dbReference>
<reference evidence="2" key="1">
    <citation type="journal article" date="2023" name="Mol. Phylogenet. Evol.">
        <title>Genome-scale phylogeny and comparative genomics of the fungal order Sordariales.</title>
        <authorList>
            <person name="Hensen N."/>
            <person name="Bonometti L."/>
            <person name="Westerberg I."/>
            <person name="Brannstrom I.O."/>
            <person name="Guillou S."/>
            <person name="Cros-Aarteil S."/>
            <person name="Calhoun S."/>
            <person name="Haridas S."/>
            <person name="Kuo A."/>
            <person name="Mondo S."/>
            <person name="Pangilinan J."/>
            <person name="Riley R."/>
            <person name="LaButti K."/>
            <person name="Andreopoulos B."/>
            <person name="Lipzen A."/>
            <person name="Chen C."/>
            <person name="Yan M."/>
            <person name="Daum C."/>
            <person name="Ng V."/>
            <person name="Clum A."/>
            <person name="Steindorff A."/>
            <person name="Ohm R.A."/>
            <person name="Martin F."/>
            <person name="Silar P."/>
            <person name="Natvig D.O."/>
            <person name="Lalanne C."/>
            <person name="Gautier V."/>
            <person name="Ament-Velasquez S.L."/>
            <person name="Kruys A."/>
            <person name="Hutchinson M.I."/>
            <person name="Powell A.J."/>
            <person name="Barry K."/>
            <person name="Miller A.N."/>
            <person name="Grigoriev I.V."/>
            <person name="Debuchy R."/>
            <person name="Gladieux P."/>
            <person name="Hiltunen Thoren M."/>
            <person name="Johannesson H."/>
        </authorList>
    </citation>
    <scope>NUCLEOTIDE SEQUENCE</scope>
    <source>
        <strain evidence="2">PSN293</strain>
    </source>
</reference>
<evidence type="ECO:0000313" key="3">
    <source>
        <dbReference type="Proteomes" id="UP001301769"/>
    </source>
</evidence>
<organism evidence="2 3">
    <name type="scientific">Rhypophila decipiens</name>
    <dbReference type="NCBI Taxonomy" id="261697"/>
    <lineage>
        <taxon>Eukaryota</taxon>
        <taxon>Fungi</taxon>
        <taxon>Dikarya</taxon>
        <taxon>Ascomycota</taxon>
        <taxon>Pezizomycotina</taxon>
        <taxon>Sordariomycetes</taxon>
        <taxon>Sordariomycetidae</taxon>
        <taxon>Sordariales</taxon>
        <taxon>Naviculisporaceae</taxon>
        <taxon>Rhypophila</taxon>
    </lineage>
</organism>
<dbReference type="Proteomes" id="UP001301769">
    <property type="component" value="Unassembled WGS sequence"/>
</dbReference>
<evidence type="ECO:0000259" key="1">
    <source>
        <dbReference type="Pfam" id="PF06985"/>
    </source>
</evidence>
<sequence length="904" mass="101709">MNSEIPIPHHQRTFKLENGREVSVSESVLRNEVHQVNHSDVFSPSGTRSVVVGELVKFLEHSHRPSVRFEWPARFGDDESLCSICSSITLDTSVHNAYNSTTGRLGLSVGIVLAKEVSLGTLRSLKRRSAECSLCRVALSVISKDPSIMTDTKVPSSEECILRPGLGAFRTYVDSIPVTDVFYGNRPGNSVRGHIQFSRYRQVPSDVWKTEAMSAVGNASSQQAAARLCDTLISRQNSSDQQIDFRQIRGWLKKCEDEHGSTCSPDRHKSSLTRDNAMFVVIDLDEMRLVKRRLSSFFDYVTLSYVWGGRNSSVTNNRNFESRLQKRGLVSSFPDLPAAVRDACTVVREVGRRFLWVDALCIKQDDPEDQASQIPLMDRIYSQSVLTVVAMSGEHAQCDLPGVKPGSTPNPIQRTERTPSWIFAELPPTLDRVLKLSKYETRAWTLQERLLANRRLYLTRWQAYFQCYRYVYQETYHRPRQIVQDERLFQFQGPGEFYFNLSHARLSLSTQWHIPSLKVDDGSSLIPWDQRSLIMYDKLVNELSARNLWDPNDILKAFQGLVSNMEASQAGPFVAGLPLRVLDRALLWAPVRGLEKRELSKDARPIPSWSWCAWAGPGVKHPWASYGLLNHLLDCDFRAHASYIQDFFLEDSGVFRRVDRNAYNATDKSQPLAVGHPEDYGMSLVQPHGDGGQFLHFVTQVVSADAFNVGFGSKRGQIGSQDVEGDWDLMYSPGGRYFVKAISPANEGVVATCVELGENGNQKGLSSFVYTKKNVPAENEKDPLPATRIFNKGEECGIVLSDEESIRHCFGGPQAAAQRRKYNLVLLSANCKGFDGVRCDPVVREGRGDRFMLYAQFACQGDYSLYNALLTEVVNGYQVRVALVQIKEDAFLEAGTRTEYVRLG</sequence>
<protein>
    <submittedName>
        <fullName evidence="2">Heterokaryon incompatibility protein-domain-containing protein</fullName>
    </submittedName>
</protein>
<keyword evidence="3" id="KW-1185">Reference proteome</keyword>
<dbReference type="Pfam" id="PF06985">
    <property type="entry name" value="HET"/>
    <property type="match status" value="1"/>
</dbReference>
<dbReference type="PANTHER" id="PTHR33112">
    <property type="entry name" value="DOMAIN PROTEIN, PUTATIVE-RELATED"/>
    <property type="match status" value="1"/>
</dbReference>
<feature type="domain" description="Heterokaryon incompatibility" evidence="1">
    <location>
        <begin position="300"/>
        <end position="448"/>
    </location>
</feature>
<dbReference type="InterPro" id="IPR010730">
    <property type="entry name" value="HET"/>
</dbReference>